<name>A0A137NY30_CONC2</name>
<organism evidence="1 2">
    <name type="scientific">Conidiobolus coronatus (strain ATCC 28846 / CBS 209.66 / NRRL 28638)</name>
    <name type="common">Delacroixia coronata</name>
    <dbReference type="NCBI Taxonomy" id="796925"/>
    <lineage>
        <taxon>Eukaryota</taxon>
        <taxon>Fungi</taxon>
        <taxon>Fungi incertae sedis</taxon>
        <taxon>Zoopagomycota</taxon>
        <taxon>Entomophthoromycotina</taxon>
        <taxon>Entomophthoromycetes</taxon>
        <taxon>Entomophthorales</taxon>
        <taxon>Ancylistaceae</taxon>
        <taxon>Conidiobolus</taxon>
    </lineage>
</organism>
<dbReference type="AlphaFoldDB" id="A0A137NY30"/>
<evidence type="ECO:0000313" key="1">
    <source>
        <dbReference type="EMBL" id="KXN67686.1"/>
    </source>
</evidence>
<keyword evidence="2" id="KW-1185">Reference proteome</keyword>
<sequence>MFTPTKTTPEVQVTSHHKPMKVSPAVLSNQTMILVILITVQPKPTSQFNRFKTELNTKLDGNHTEYEILVEDLIESVVREGSRQNMLVESLKDELIKSKCEAAENVVFESENIESKKILLDYDRIGSEVEELNIKLHESPPSKVKLTQSSLIMSVILGVTLGLCFTKSVNGFKMRIFGDTKTVALKLDNNAEFNVAKSSLD</sequence>
<reference evidence="1 2" key="1">
    <citation type="journal article" date="2015" name="Genome Biol. Evol.">
        <title>Phylogenomic analyses indicate that early fungi evolved digesting cell walls of algal ancestors of land plants.</title>
        <authorList>
            <person name="Chang Y."/>
            <person name="Wang S."/>
            <person name="Sekimoto S."/>
            <person name="Aerts A.L."/>
            <person name="Choi C."/>
            <person name="Clum A."/>
            <person name="LaButti K.M."/>
            <person name="Lindquist E.A."/>
            <person name="Yee Ngan C."/>
            <person name="Ohm R.A."/>
            <person name="Salamov A.A."/>
            <person name="Grigoriev I.V."/>
            <person name="Spatafora J.W."/>
            <person name="Berbee M.L."/>
        </authorList>
    </citation>
    <scope>NUCLEOTIDE SEQUENCE [LARGE SCALE GENOMIC DNA]</scope>
    <source>
        <strain evidence="1 2">NRRL 28638</strain>
    </source>
</reference>
<gene>
    <name evidence="1" type="ORF">CONCODRAFT_10205</name>
</gene>
<evidence type="ECO:0000313" key="2">
    <source>
        <dbReference type="Proteomes" id="UP000070444"/>
    </source>
</evidence>
<accession>A0A137NY30</accession>
<dbReference type="EMBL" id="KQ964619">
    <property type="protein sequence ID" value="KXN67686.1"/>
    <property type="molecule type" value="Genomic_DNA"/>
</dbReference>
<dbReference type="Proteomes" id="UP000070444">
    <property type="component" value="Unassembled WGS sequence"/>
</dbReference>
<protein>
    <submittedName>
        <fullName evidence="1">Uncharacterized protein</fullName>
    </submittedName>
</protein>
<proteinExistence type="predicted"/>